<evidence type="ECO:0000313" key="2">
    <source>
        <dbReference type="EMBL" id="MPM15492.1"/>
    </source>
</evidence>
<dbReference type="InterPro" id="IPR011322">
    <property type="entry name" value="N-reg_PII-like_a/b"/>
</dbReference>
<dbReference type="EMBL" id="VSSQ01002452">
    <property type="protein sequence ID" value="MPM15492.1"/>
    <property type="molecule type" value="Genomic_DNA"/>
</dbReference>
<accession>A0A644XGX8</accession>
<reference evidence="2" key="1">
    <citation type="submission" date="2019-08" db="EMBL/GenBank/DDBJ databases">
        <authorList>
            <person name="Kucharzyk K."/>
            <person name="Murdoch R.W."/>
            <person name="Higgins S."/>
            <person name="Loffler F."/>
        </authorList>
    </citation>
    <scope>NUCLEOTIDE SEQUENCE</scope>
</reference>
<feature type="domain" description="DUF2007" evidence="1">
    <location>
        <begin position="23"/>
        <end position="73"/>
    </location>
</feature>
<gene>
    <name evidence="2" type="ORF">SDC9_61863</name>
</gene>
<protein>
    <recommendedName>
        <fullName evidence="1">DUF2007 domain-containing protein</fullName>
    </recommendedName>
</protein>
<dbReference type="Gene3D" id="3.30.70.790">
    <property type="entry name" value="UreE, C-terminal domain"/>
    <property type="match status" value="1"/>
</dbReference>
<proteinExistence type="predicted"/>
<organism evidence="2">
    <name type="scientific">bioreactor metagenome</name>
    <dbReference type="NCBI Taxonomy" id="1076179"/>
    <lineage>
        <taxon>unclassified sequences</taxon>
        <taxon>metagenomes</taxon>
        <taxon>ecological metagenomes</taxon>
    </lineage>
</organism>
<evidence type="ECO:0000259" key="1">
    <source>
        <dbReference type="Pfam" id="PF09413"/>
    </source>
</evidence>
<dbReference type="AlphaFoldDB" id="A0A644XGX8"/>
<comment type="caution">
    <text evidence="2">The sequence shown here is derived from an EMBL/GenBank/DDBJ whole genome shotgun (WGS) entry which is preliminary data.</text>
</comment>
<name>A0A644XGX8_9ZZZZ</name>
<dbReference type="Pfam" id="PF09413">
    <property type="entry name" value="DUF2007"/>
    <property type="match status" value="1"/>
</dbReference>
<dbReference type="SUPFAM" id="SSF54913">
    <property type="entry name" value="GlnB-like"/>
    <property type="match status" value="1"/>
</dbReference>
<sequence>MSVEINWVFLRSFVWPHEHLLFQAFMESNGIEVQMRDEMTVMVDPLLSNAIGGVKMYVDEKDYERAVDLMREFDLKSPEQDEEESD</sequence>
<dbReference type="InterPro" id="IPR018551">
    <property type="entry name" value="DUF2007"/>
</dbReference>